<accession>A0A090BV10</accession>
<sequence>MSEMLALIKTDAKERMHKSIEALKAEFIKIRTGRAHPSLLDHIIVPYYGNPVPINQVANITTLDIRTLGVTPWEKNMVSVVEKAIRDSDLGLNPTNMGNLLRIPLPPMTEDRRRELVKVVRHEAEGARVAIRNIRRDANHELKKLLKDKEISEDDEHRVQENVQKLTDQFITQVDAVLAEKEAELMEV</sequence>
<keyword evidence="3 6" id="KW-0963">Cytoplasm</keyword>
<dbReference type="FunFam" id="3.30.1360.40:FF:000001">
    <property type="entry name" value="Ribosome-recycling factor"/>
    <property type="match status" value="1"/>
</dbReference>
<organism evidence="8 9">
    <name type="scientific">Thioploca ingrica</name>
    <dbReference type="NCBI Taxonomy" id="40754"/>
    <lineage>
        <taxon>Bacteria</taxon>
        <taxon>Pseudomonadati</taxon>
        <taxon>Pseudomonadota</taxon>
        <taxon>Gammaproteobacteria</taxon>
        <taxon>Thiotrichales</taxon>
        <taxon>Thiotrichaceae</taxon>
        <taxon>Thioploca</taxon>
    </lineage>
</organism>
<dbReference type="SUPFAM" id="SSF55194">
    <property type="entry name" value="Ribosome recycling factor, RRF"/>
    <property type="match status" value="1"/>
</dbReference>
<reference evidence="8 9" key="1">
    <citation type="journal article" date="2014" name="ISME J.">
        <title>Ecophysiology of Thioploca ingrica as revealed by the complete genome sequence supplemented with proteomic evidence.</title>
        <authorList>
            <person name="Kojima H."/>
            <person name="Ogura Y."/>
            <person name="Yamamoto N."/>
            <person name="Togashi T."/>
            <person name="Mori H."/>
            <person name="Watanabe T."/>
            <person name="Nemoto F."/>
            <person name="Kurokawa K."/>
            <person name="Hayashi T."/>
            <person name="Fukui M."/>
        </authorList>
    </citation>
    <scope>NUCLEOTIDE SEQUENCE [LARGE SCALE GENOMIC DNA]</scope>
</reference>
<comment type="function">
    <text evidence="5 6">Responsible for the release of ribosomes from messenger RNA at the termination of protein biosynthesis. May increase the efficiency of translation by recycling ribosomes from one round of translation to another.</text>
</comment>
<dbReference type="PANTHER" id="PTHR20982:SF3">
    <property type="entry name" value="MITOCHONDRIAL RIBOSOME RECYCLING FACTOR PSEUDO 1"/>
    <property type="match status" value="1"/>
</dbReference>
<dbReference type="HOGENOM" id="CLU_073981_2_0_6"/>
<dbReference type="InterPro" id="IPR036191">
    <property type="entry name" value="RRF_sf"/>
</dbReference>
<keyword evidence="9" id="KW-1185">Reference proteome</keyword>
<comment type="similarity">
    <text evidence="2 6">Belongs to the RRF family.</text>
</comment>
<dbReference type="FunFam" id="1.10.132.20:FF:000001">
    <property type="entry name" value="Ribosome-recycling factor"/>
    <property type="match status" value="1"/>
</dbReference>
<evidence type="ECO:0000313" key="9">
    <source>
        <dbReference type="Proteomes" id="UP000031623"/>
    </source>
</evidence>
<comment type="subcellular location">
    <subcellularLocation>
        <location evidence="1 6">Cytoplasm</location>
    </subcellularLocation>
</comment>
<evidence type="ECO:0000313" key="8">
    <source>
        <dbReference type="EMBL" id="BAP56041.1"/>
    </source>
</evidence>
<dbReference type="KEGG" id="tig:THII_1744"/>
<dbReference type="NCBIfam" id="TIGR00496">
    <property type="entry name" value="frr"/>
    <property type="match status" value="1"/>
</dbReference>
<dbReference type="PANTHER" id="PTHR20982">
    <property type="entry name" value="RIBOSOME RECYCLING FACTOR"/>
    <property type="match status" value="1"/>
</dbReference>
<dbReference type="Pfam" id="PF01765">
    <property type="entry name" value="RRF"/>
    <property type="match status" value="1"/>
</dbReference>
<dbReference type="EMBL" id="AP014633">
    <property type="protein sequence ID" value="BAP56041.1"/>
    <property type="molecule type" value="Genomic_DNA"/>
</dbReference>
<gene>
    <name evidence="6" type="primary">frr</name>
    <name evidence="8" type="ORF">THII_1744</name>
</gene>
<dbReference type="AlphaFoldDB" id="A0A090BV10"/>
<evidence type="ECO:0000256" key="4">
    <source>
        <dbReference type="ARBA" id="ARBA00022917"/>
    </source>
</evidence>
<feature type="domain" description="Ribosome recycling factor" evidence="7">
    <location>
        <begin position="23"/>
        <end position="186"/>
    </location>
</feature>
<dbReference type="GO" id="GO:0002184">
    <property type="term" value="P:cytoplasmic translational termination"/>
    <property type="evidence" value="ECO:0007669"/>
    <property type="project" value="TreeGrafter"/>
</dbReference>
<name>A0A090BV10_9GAMM</name>
<evidence type="ECO:0000256" key="3">
    <source>
        <dbReference type="ARBA" id="ARBA00022490"/>
    </source>
</evidence>
<dbReference type="HAMAP" id="MF_00040">
    <property type="entry name" value="RRF"/>
    <property type="match status" value="1"/>
</dbReference>
<dbReference type="InterPro" id="IPR002661">
    <property type="entry name" value="Ribosome_recyc_fac"/>
</dbReference>
<dbReference type="Gene3D" id="3.30.1360.40">
    <property type="match status" value="1"/>
</dbReference>
<dbReference type="GO" id="GO:0005829">
    <property type="term" value="C:cytosol"/>
    <property type="evidence" value="ECO:0007669"/>
    <property type="project" value="GOC"/>
</dbReference>
<evidence type="ECO:0000256" key="6">
    <source>
        <dbReference type="HAMAP-Rule" id="MF_00040"/>
    </source>
</evidence>
<evidence type="ECO:0000256" key="2">
    <source>
        <dbReference type="ARBA" id="ARBA00005912"/>
    </source>
</evidence>
<dbReference type="Gene3D" id="1.10.132.20">
    <property type="entry name" value="Ribosome-recycling factor"/>
    <property type="match status" value="1"/>
</dbReference>
<keyword evidence="4 6" id="KW-0648">Protein biosynthesis</keyword>
<dbReference type="GO" id="GO:0043023">
    <property type="term" value="F:ribosomal large subunit binding"/>
    <property type="evidence" value="ECO:0007669"/>
    <property type="project" value="TreeGrafter"/>
</dbReference>
<dbReference type="STRING" id="40754.THII_1744"/>
<protein>
    <recommendedName>
        <fullName evidence="6">Ribosome-recycling factor</fullName>
        <shortName evidence="6">RRF</shortName>
    </recommendedName>
    <alternativeName>
        <fullName evidence="6">Ribosome-releasing factor</fullName>
    </alternativeName>
</protein>
<evidence type="ECO:0000259" key="7">
    <source>
        <dbReference type="Pfam" id="PF01765"/>
    </source>
</evidence>
<dbReference type="CDD" id="cd00520">
    <property type="entry name" value="RRF"/>
    <property type="match status" value="1"/>
</dbReference>
<dbReference type="InterPro" id="IPR023584">
    <property type="entry name" value="Ribosome_recyc_fac_dom"/>
</dbReference>
<evidence type="ECO:0000256" key="5">
    <source>
        <dbReference type="ARBA" id="ARBA00025050"/>
    </source>
</evidence>
<dbReference type="Proteomes" id="UP000031623">
    <property type="component" value="Chromosome"/>
</dbReference>
<proteinExistence type="inferred from homology"/>
<evidence type="ECO:0000256" key="1">
    <source>
        <dbReference type="ARBA" id="ARBA00004496"/>
    </source>
</evidence>